<evidence type="ECO:0000256" key="3">
    <source>
        <dbReference type="ARBA" id="ARBA00022771"/>
    </source>
</evidence>
<feature type="compositionally biased region" description="Basic residues" evidence="8">
    <location>
        <begin position="608"/>
        <end position="617"/>
    </location>
</feature>
<dbReference type="SUPFAM" id="SSF55874">
    <property type="entry name" value="ATPase domain of HSP90 chaperone/DNA topoisomerase II/histidine kinase"/>
    <property type="match status" value="1"/>
</dbReference>
<dbReference type="InterPro" id="IPR036890">
    <property type="entry name" value="HATPase_C_sf"/>
</dbReference>
<dbReference type="Proteomes" id="UP001626550">
    <property type="component" value="Unassembled WGS sequence"/>
</dbReference>
<dbReference type="InterPro" id="IPR011124">
    <property type="entry name" value="Znf_CW"/>
</dbReference>
<feature type="coiled-coil region" evidence="7">
    <location>
        <begin position="831"/>
        <end position="858"/>
    </location>
</feature>
<keyword evidence="11" id="KW-1185">Reference proteome</keyword>
<evidence type="ECO:0000313" key="10">
    <source>
        <dbReference type="EMBL" id="KAL3313680.1"/>
    </source>
</evidence>
<dbReference type="Gene3D" id="3.30.565.10">
    <property type="entry name" value="Histidine kinase-like ATPase, C-terminal domain"/>
    <property type="match status" value="1"/>
</dbReference>
<evidence type="ECO:0000259" key="9">
    <source>
        <dbReference type="PROSITE" id="PS51050"/>
    </source>
</evidence>
<dbReference type="Pfam" id="PF17942">
    <property type="entry name" value="Morc6_S5"/>
    <property type="match status" value="1"/>
</dbReference>
<dbReference type="PANTHER" id="PTHR23337">
    <property type="entry name" value="ZINC FINGER CW-TYPE COILED-COIL DOMAIN PROTEIN 1"/>
    <property type="match status" value="1"/>
</dbReference>
<reference evidence="10 11" key="1">
    <citation type="submission" date="2024-11" db="EMBL/GenBank/DDBJ databases">
        <title>Adaptive evolution of stress response genes in parasites aligns with host niche diversity.</title>
        <authorList>
            <person name="Hahn C."/>
            <person name="Resl P."/>
        </authorList>
    </citation>
    <scope>NUCLEOTIDE SEQUENCE [LARGE SCALE GENOMIC DNA]</scope>
    <source>
        <strain evidence="10">EGGRZ-B1_66</strain>
        <tissue evidence="10">Body</tissue>
    </source>
</reference>
<keyword evidence="3" id="KW-0863">Zinc-finger</keyword>
<sequence>MEDYSGLNRAQLSYDYLHTNSTTHEFLFGAIAELIDNSRDAHATELEISTVQDATLRGGFMLCVGDNGEGMSPEDARNVVIFGKSVKKNSEGSSIGMYGNGLKSGSMRIGNDMIIFTKKDNICTCLLLSRTFHELEKLDEIIVPLPSFKANDDTPNVSSDEERRRHEMEMQIIFRYSPFKTIRSINSQFAKLKQSSGTMIIIYNMKLLDNGLPELDILSDPQDIILSGYEEKAVDIDADVELPEEKRSLRAYVALLYYNPHMKVYLQGRKVQTKRLMSNLYNVRCYTYASNTFKTRAERDLNTAKSGLRVAEHRAKECDSKAKDFELRIGTSPDPDQLKQLRKLQMLASEAHLIVEERLHIVDRKKQALKEPKTITFYFGLNVLNRAQDGMFVYNCSRLIKMYQRIGPQNDSTSVCRGVVGIVDVPYLVLEPTHNKQDFADAKEYRFLTRTMADHLMQYWDDIEIENSHSTGSPDESISRFWKGFGYMSARWRDPPSREDKFIRKRFCCIKPQVQCDKCLKWRTLPFNQSNLKLDVADKWQCRDNVDPKHKSCNDPEEDTAPPRGILKRKIKTKEQRLAELEAQIKKKQAALEKIDILEEDASPVKRSSSKSAKRKKEPSPVSSSKKKALTVAELKRQNKPKSPVKEEKTMTVADRKRQASKAHDISDDDEPPVKRPAPQKTLTVAAKKRIEKINTPVKKQNLADIETLSSEEEVRPQKNSKPVAEKKRTQVEEAEDRVKRQTRNSMQVEKKTDPVETCSTSKEEPVKNGWVKLDEPETVEENLQKKLWFLLSYFAPPKWKYSKEELQKLTIDKLIEFPTQDFATAYRSSFETLMSNMKKKEENSRNLLEKYRKLAVKLMGEELTDPKEIDERFQSFVSNP</sequence>
<dbReference type="Pfam" id="PF13589">
    <property type="entry name" value="HATPase_c_3"/>
    <property type="match status" value="1"/>
</dbReference>
<feature type="domain" description="CW-type" evidence="9">
    <location>
        <begin position="496"/>
        <end position="561"/>
    </location>
</feature>
<dbReference type="PROSITE" id="PS51050">
    <property type="entry name" value="ZF_CW"/>
    <property type="match status" value="1"/>
</dbReference>
<dbReference type="PANTHER" id="PTHR23337:SF3">
    <property type="entry name" value="MORC FAMILY CW-TYPE ZINC FINGER 2"/>
    <property type="match status" value="1"/>
</dbReference>
<keyword evidence="6" id="KW-0539">Nucleus</keyword>
<accession>A0ABD2Q220</accession>
<evidence type="ECO:0000256" key="2">
    <source>
        <dbReference type="ARBA" id="ARBA00022723"/>
    </source>
</evidence>
<gene>
    <name evidence="10" type="primary">MORC2</name>
    <name evidence="10" type="ORF">Ciccas_007718</name>
</gene>
<dbReference type="InterPro" id="IPR041006">
    <property type="entry name" value="Morc_S5"/>
</dbReference>
<feature type="coiled-coil region" evidence="7">
    <location>
        <begin position="564"/>
        <end position="601"/>
    </location>
</feature>
<evidence type="ECO:0000256" key="1">
    <source>
        <dbReference type="ARBA" id="ARBA00004123"/>
    </source>
</evidence>
<name>A0ABD2Q220_9PLAT</name>
<keyword evidence="4" id="KW-0862">Zinc</keyword>
<comment type="subcellular location">
    <subcellularLocation>
        <location evidence="1">Nucleus</location>
    </subcellularLocation>
</comment>
<evidence type="ECO:0000256" key="5">
    <source>
        <dbReference type="ARBA" id="ARBA00023054"/>
    </source>
</evidence>
<dbReference type="GO" id="GO:0008270">
    <property type="term" value="F:zinc ion binding"/>
    <property type="evidence" value="ECO:0007669"/>
    <property type="project" value="UniProtKB-KW"/>
</dbReference>
<organism evidence="10 11">
    <name type="scientific">Cichlidogyrus casuarinus</name>
    <dbReference type="NCBI Taxonomy" id="1844966"/>
    <lineage>
        <taxon>Eukaryota</taxon>
        <taxon>Metazoa</taxon>
        <taxon>Spiralia</taxon>
        <taxon>Lophotrochozoa</taxon>
        <taxon>Platyhelminthes</taxon>
        <taxon>Monogenea</taxon>
        <taxon>Monopisthocotylea</taxon>
        <taxon>Dactylogyridea</taxon>
        <taxon>Ancyrocephalidae</taxon>
        <taxon>Cichlidogyrus</taxon>
    </lineage>
</organism>
<evidence type="ECO:0000256" key="4">
    <source>
        <dbReference type="ARBA" id="ARBA00022833"/>
    </source>
</evidence>
<evidence type="ECO:0000256" key="6">
    <source>
        <dbReference type="ARBA" id="ARBA00023242"/>
    </source>
</evidence>
<evidence type="ECO:0000256" key="8">
    <source>
        <dbReference type="SAM" id="MobiDB-lite"/>
    </source>
</evidence>
<dbReference type="EMBL" id="JBJKFK010001227">
    <property type="protein sequence ID" value="KAL3313680.1"/>
    <property type="molecule type" value="Genomic_DNA"/>
</dbReference>
<evidence type="ECO:0000313" key="11">
    <source>
        <dbReference type="Proteomes" id="UP001626550"/>
    </source>
</evidence>
<feature type="region of interest" description="Disordered" evidence="8">
    <location>
        <begin position="602"/>
        <end position="766"/>
    </location>
</feature>
<dbReference type="AlphaFoldDB" id="A0ABD2Q220"/>
<dbReference type="GO" id="GO:0005634">
    <property type="term" value="C:nucleus"/>
    <property type="evidence" value="ECO:0007669"/>
    <property type="project" value="UniProtKB-SubCell"/>
</dbReference>
<protein>
    <submittedName>
        <fullName evidence="10">ATPase morc2</fullName>
    </submittedName>
</protein>
<keyword evidence="2" id="KW-0479">Metal-binding</keyword>
<dbReference type="Pfam" id="PF07496">
    <property type="entry name" value="zf-CW"/>
    <property type="match status" value="1"/>
</dbReference>
<keyword evidence="5 7" id="KW-0175">Coiled coil</keyword>
<proteinExistence type="predicted"/>
<dbReference type="Gene3D" id="3.30.40.100">
    <property type="match status" value="1"/>
</dbReference>
<feature type="compositionally biased region" description="Basic and acidic residues" evidence="8">
    <location>
        <begin position="644"/>
        <end position="666"/>
    </location>
</feature>
<evidence type="ECO:0000256" key="7">
    <source>
        <dbReference type="SAM" id="Coils"/>
    </source>
</evidence>
<comment type="caution">
    <text evidence="10">The sequence shown here is derived from an EMBL/GenBank/DDBJ whole genome shotgun (WGS) entry which is preliminary data.</text>
</comment>
<feature type="compositionally biased region" description="Basic and acidic residues" evidence="8">
    <location>
        <begin position="724"/>
        <end position="740"/>
    </location>
</feature>